<evidence type="ECO:0000256" key="3">
    <source>
        <dbReference type="ARBA" id="ARBA00023163"/>
    </source>
</evidence>
<evidence type="ECO:0000256" key="2">
    <source>
        <dbReference type="ARBA" id="ARBA00023125"/>
    </source>
</evidence>
<dbReference type="Gene3D" id="1.25.40.10">
    <property type="entry name" value="Tetratricopeptide repeat domain"/>
    <property type="match status" value="1"/>
</dbReference>
<dbReference type="PROSITE" id="PS01124">
    <property type="entry name" value="HTH_ARAC_FAMILY_2"/>
    <property type="match status" value="1"/>
</dbReference>
<dbReference type="Gene3D" id="1.10.10.10">
    <property type="entry name" value="Winged helix-like DNA-binding domain superfamily/Winged helix DNA-binding domain"/>
    <property type="match status" value="1"/>
</dbReference>
<evidence type="ECO:0000259" key="5">
    <source>
        <dbReference type="PROSITE" id="PS01124"/>
    </source>
</evidence>
<evidence type="ECO:0000256" key="1">
    <source>
        <dbReference type="ARBA" id="ARBA00023015"/>
    </source>
</evidence>
<name>A0A9N8X2P9_9BURK</name>
<dbReference type="Gene3D" id="3.40.50.300">
    <property type="entry name" value="P-loop containing nucleotide triphosphate hydrolases"/>
    <property type="match status" value="1"/>
</dbReference>
<evidence type="ECO:0000259" key="6">
    <source>
        <dbReference type="PROSITE" id="PS51755"/>
    </source>
</evidence>
<keyword evidence="3" id="KW-0804">Transcription</keyword>
<keyword evidence="2 4" id="KW-0238">DNA-binding</keyword>
<dbReference type="Gene3D" id="1.10.10.60">
    <property type="entry name" value="Homeodomain-like"/>
    <property type="match status" value="2"/>
</dbReference>
<dbReference type="PANTHER" id="PTHR47691">
    <property type="entry name" value="REGULATOR-RELATED"/>
    <property type="match status" value="1"/>
</dbReference>
<keyword evidence="1" id="KW-0805">Transcription regulation</keyword>
<organism evidence="7 8">
    <name type="scientific">Paraburkholderia saeva</name>
    <dbReference type="NCBI Taxonomy" id="2777537"/>
    <lineage>
        <taxon>Bacteria</taxon>
        <taxon>Pseudomonadati</taxon>
        <taxon>Pseudomonadota</taxon>
        <taxon>Betaproteobacteria</taxon>
        <taxon>Burkholderiales</taxon>
        <taxon>Burkholderiaceae</taxon>
        <taxon>Paraburkholderia</taxon>
    </lineage>
</organism>
<dbReference type="PROSITE" id="PS00041">
    <property type="entry name" value="HTH_ARAC_FAMILY_1"/>
    <property type="match status" value="1"/>
</dbReference>
<dbReference type="CDD" id="cd00383">
    <property type="entry name" value="trans_reg_C"/>
    <property type="match status" value="1"/>
</dbReference>
<dbReference type="EMBL" id="CAJQZC010000008">
    <property type="protein sequence ID" value="CAG4912228.1"/>
    <property type="molecule type" value="Genomic_DNA"/>
</dbReference>
<dbReference type="GO" id="GO:0000160">
    <property type="term" value="P:phosphorelay signal transduction system"/>
    <property type="evidence" value="ECO:0007669"/>
    <property type="project" value="InterPro"/>
</dbReference>
<accession>A0A9N8X2P9</accession>
<gene>
    <name evidence="7" type="primary">rhaR_5</name>
    <name evidence="7" type="ORF">LMG31841_04147</name>
</gene>
<dbReference type="PRINTS" id="PR00364">
    <property type="entry name" value="DISEASERSIST"/>
</dbReference>
<protein>
    <submittedName>
        <fullName evidence="7">HTH-type transcriptional activator RhaR</fullName>
    </submittedName>
</protein>
<comment type="caution">
    <text evidence="7">The sequence shown here is derived from an EMBL/GenBank/DDBJ whole genome shotgun (WGS) entry which is preliminary data.</text>
</comment>
<dbReference type="Pfam" id="PF12833">
    <property type="entry name" value="HTH_18"/>
    <property type="match status" value="1"/>
</dbReference>
<dbReference type="GO" id="GO:0003700">
    <property type="term" value="F:DNA-binding transcription factor activity"/>
    <property type="evidence" value="ECO:0007669"/>
    <property type="project" value="InterPro"/>
</dbReference>
<reference evidence="7" key="1">
    <citation type="submission" date="2021-04" db="EMBL/GenBank/DDBJ databases">
        <authorList>
            <person name="Vanwijnsberghe S."/>
        </authorList>
    </citation>
    <scope>NUCLEOTIDE SEQUENCE</scope>
    <source>
        <strain evidence="7">LMG 31841</strain>
    </source>
</reference>
<dbReference type="SUPFAM" id="SSF48452">
    <property type="entry name" value="TPR-like"/>
    <property type="match status" value="1"/>
</dbReference>
<feature type="domain" description="HTH araC/xylS-type" evidence="5">
    <location>
        <begin position="1186"/>
        <end position="1284"/>
    </location>
</feature>
<dbReference type="InterPro" id="IPR036388">
    <property type="entry name" value="WH-like_DNA-bd_sf"/>
</dbReference>
<dbReference type="Pfam" id="PF00486">
    <property type="entry name" value="Trans_reg_C"/>
    <property type="match status" value="1"/>
</dbReference>
<dbReference type="PANTHER" id="PTHR47691:SF3">
    <property type="entry name" value="HTH-TYPE TRANSCRIPTIONAL REGULATOR RV0890C-RELATED"/>
    <property type="match status" value="1"/>
</dbReference>
<dbReference type="InterPro" id="IPR009057">
    <property type="entry name" value="Homeodomain-like_sf"/>
</dbReference>
<dbReference type="GO" id="GO:0043565">
    <property type="term" value="F:sequence-specific DNA binding"/>
    <property type="evidence" value="ECO:0007669"/>
    <property type="project" value="InterPro"/>
</dbReference>
<dbReference type="RefSeq" id="WP_228880885.1">
    <property type="nucleotide sequence ID" value="NZ_CAJQZC010000008.1"/>
</dbReference>
<dbReference type="InterPro" id="IPR016032">
    <property type="entry name" value="Sig_transdc_resp-reg_C-effctor"/>
</dbReference>
<proteinExistence type="predicted"/>
<dbReference type="PROSITE" id="PS51755">
    <property type="entry name" value="OMPR_PHOB"/>
    <property type="match status" value="1"/>
</dbReference>
<dbReference type="InterPro" id="IPR018062">
    <property type="entry name" value="HTH_AraC-typ_CS"/>
</dbReference>
<dbReference type="SUPFAM" id="SSF46894">
    <property type="entry name" value="C-terminal effector domain of the bipartite response regulators"/>
    <property type="match status" value="1"/>
</dbReference>
<feature type="domain" description="OmpR/PhoB-type" evidence="6">
    <location>
        <begin position="1"/>
        <end position="94"/>
    </location>
</feature>
<sequence length="1289" mass="140756">MMQIGRVEISLDRRELLVDGKSQVLGSRAFDILELLVAAHGQVVSRDEIFRTVWPNTVVEQNNIQVHISALRKALGESRDLIDTVPGRGYRLLRPDPDATEPAAAPAGRRLAMPAAFERNSSSRPSPLFGHEQAVTEVIEALGTSALVSLVGPGGIGKTQLALEAASTLVASSRVVVRVISLASLVDSRFLTDVVASSLGVKPPGGDCSIARIAAMLSDQNLLIVLDNCEHLVRDAAVACEALIHARPGIRVIATSREPLRVADEFVYFVPTLAVPKPDDDGNAILESPAVQLFLSRAGGHQFSASLDDNTLSLVGTICRRLDGIPLALELAAARAASLGVAVLAAELHDRFRILTGGFRTAPLRQQTLKATLDWSYQLLGSVEQRVLRRLGAFIGDFSLDAATAVAGDSALSSDVLRDAVTGLTAKSLILTSADAPQKHYHLLETTRVYACQKLEESGEADLVLAQHARYFLGVFDGLLERRSEFDSASWVESVQFALDNARSALDWCFSSRGSLSLGISLAAVVIPGLYDMSSINECRQRSSQVLGLMNELSLTNEVAGMRLLAAFAASRSHTLGPLGETHVAWSDVLTLAVKAGNRDFEARALIGLWNSAQFGGEGRRALYFARRFMSVAGQQQSETLLVLAKRVVGVSLHFYGNQTSARTYLQQMLSQYDYDKHQWRTIGFRVDHRIAAQATYARVLWLQGHLEDAKTVAGSALEAARESGHELVLCYVLTEAVVPLNLFLNEREEAQTNLAALRGICARHDLSVWSASSGCLELHFASQTNVSTSLIAQFRNAINDLQALGFGCHVSFHAAQLALALGRAGLPDEARETLQAAIARCENKHDLWYFSELQRIQGEFQRIAGQPQEAGATFEAALARAREQGAKALELRIVVSLAKLWRDEGKTASALNLLDVTLAAFNDLASARFDDYAHACALRDDLAAHVEALSRQAETPGLMRRSGRHSMVMRRHRQPAGVHREEILPCEDGIGARLGKAFSLMNPPTLTASTSGRHRLEVTELWCDHTDFGFSGDIPPEDSFLIGLQLRAVQYHELWMDGRSVPVKPITPGTSHIYDLTQRPVAYLTEPFHPMFFYIPRAALVELSEELGVRSMGDLRHRDGEFVADPVIYSLGQSLLPALHAGRDTNQLFVDHVLLALRTHLVLNYGGVRVMKAEGRGGLAPWQERAAKELMDAKHVEGVELAVLADACDLLPTDFVRAFKKSTGLSPNQWLQTQRVRRAITLLQDGQLSLGGVAMKAGFADQRHFTRAFTRRVGVSPDAYRRVLSQRT</sequence>
<dbReference type="InterPro" id="IPR011990">
    <property type="entry name" value="TPR-like_helical_dom_sf"/>
</dbReference>
<dbReference type="SUPFAM" id="SSF52540">
    <property type="entry name" value="P-loop containing nucleoside triphosphate hydrolases"/>
    <property type="match status" value="1"/>
</dbReference>
<dbReference type="Proteomes" id="UP000789704">
    <property type="component" value="Unassembled WGS sequence"/>
</dbReference>
<dbReference type="InterPro" id="IPR001867">
    <property type="entry name" value="OmpR/PhoB-type_DNA-bd"/>
</dbReference>
<dbReference type="InterPro" id="IPR027417">
    <property type="entry name" value="P-loop_NTPase"/>
</dbReference>
<dbReference type="SUPFAM" id="SSF46689">
    <property type="entry name" value="Homeodomain-like"/>
    <property type="match status" value="1"/>
</dbReference>
<evidence type="ECO:0000313" key="8">
    <source>
        <dbReference type="Proteomes" id="UP000789704"/>
    </source>
</evidence>
<keyword evidence="8" id="KW-1185">Reference proteome</keyword>
<evidence type="ECO:0000313" key="7">
    <source>
        <dbReference type="EMBL" id="CAG4912228.1"/>
    </source>
</evidence>
<feature type="DNA-binding region" description="OmpR/PhoB-type" evidence="4">
    <location>
        <begin position="1"/>
        <end position="94"/>
    </location>
</feature>
<evidence type="ECO:0000256" key="4">
    <source>
        <dbReference type="PROSITE-ProRule" id="PRU01091"/>
    </source>
</evidence>
<dbReference type="SMART" id="SM00862">
    <property type="entry name" value="Trans_reg_C"/>
    <property type="match status" value="1"/>
</dbReference>
<dbReference type="InterPro" id="IPR018060">
    <property type="entry name" value="HTH_AraC"/>
</dbReference>
<dbReference type="SMART" id="SM00342">
    <property type="entry name" value="HTH_ARAC"/>
    <property type="match status" value="1"/>
</dbReference>